<evidence type="ECO:0000256" key="1">
    <source>
        <dbReference type="ARBA" id="ARBA00010759"/>
    </source>
</evidence>
<dbReference type="PANTHER" id="PTHR10458">
    <property type="entry name" value="PEPTIDE DEFORMYLASE"/>
    <property type="match status" value="1"/>
</dbReference>
<accession>A0A644XYJ0</accession>
<dbReference type="InterPro" id="IPR023635">
    <property type="entry name" value="Peptide_deformylase"/>
</dbReference>
<comment type="caution">
    <text evidence="2">The sequence shown here is derived from an EMBL/GenBank/DDBJ whole genome shotgun (WGS) entry which is preliminary data.</text>
</comment>
<comment type="similarity">
    <text evidence="1">Belongs to the polypeptide deformylase family.</text>
</comment>
<name>A0A644XYJ0_9ZZZZ</name>
<dbReference type="SUPFAM" id="SSF56420">
    <property type="entry name" value="Peptide deformylase"/>
    <property type="match status" value="1"/>
</dbReference>
<dbReference type="Gene3D" id="3.90.45.10">
    <property type="entry name" value="Peptide deformylase"/>
    <property type="match status" value="1"/>
</dbReference>
<dbReference type="CDD" id="cd00487">
    <property type="entry name" value="Pep_deformylase"/>
    <property type="match status" value="1"/>
</dbReference>
<dbReference type="PIRSF" id="PIRSF004749">
    <property type="entry name" value="Pep_def"/>
    <property type="match status" value="1"/>
</dbReference>
<dbReference type="EC" id="3.5.1.88" evidence="2"/>
<sequence length="189" mass="21767">MLLPIVAYGHPTLRKKSEDISPDYPDLEKFLADLTETMYVADGVGLAAPQVNRNIRIFVIDCNPFKERYPEAENVKGVFINPQILEQTGEEWMYNEGCLSVPGIHEDVSRKKTIKIRYTDENWVEQTKTYTGIVARVIQHEYDHLEGVVFTDRLSSMRKLLLKGRLTDITKGDVDVDYKMIFPAKSKKR</sequence>
<dbReference type="EMBL" id="VSSQ01003493">
    <property type="protein sequence ID" value="MPM20967.1"/>
    <property type="molecule type" value="Genomic_DNA"/>
</dbReference>
<dbReference type="HAMAP" id="MF_00163">
    <property type="entry name" value="Pep_deformylase"/>
    <property type="match status" value="1"/>
</dbReference>
<evidence type="ECO:0000313" key="2">
    <source>
        <dbReference type="EMBL" id="MPM20967.1"/>
    </source>
</evidence>
<dbReference type="NCBIfam" id="TIGR00079">
    <property type="entry name" value="pept_deformyl"/>
    <property type="match status" value="1"/>
</dbReference>
<reference evidence="2" key="1">
    <citation type="submission" date="2019-08" db="EMBL/GenBank/DDBJ databases">
        <authorList>
            <person name="Kucharzyk K."/>
            <person name="Murdoch R.W."/>
            <person name="Higgins S."/>
            <person name="Loffler F."/>
        </authorList>
    </citation>
    <scope>NUCLEOTIDE SEQUENCE</scope>
</reference>
<protein>
    <submittedName>
        <fullName evidence="2">Peptide deformylase</fullName>
        <ecNumber evidence="2">3.5.1.88</ecNumber>
    </submittedName>
</protein>
<gene>
    <name evidence="2" type="primary">def_15</name>
    <name evidence="2" type="ORF">SDC9_67406</name>
</gene>
<dbReference type="NCBIfam" id="NF001159">
    <property type="entry name" value="PRK00150.1-3"/>
    <property type="match status" value="1"/>
</dbReference>
<organism evidence="2">
    <name type="scientific">bioreactor metagenome</name>
    <dbReference type="NCBI Taxonomy" id="1076179"/>
    <lineage>
        <taxon>unclassified sequences</taxon>
        <taxon>metagenomes</taxon>
        <taxon>ecological metagenomes</taxon>
    </lineage>
</organism>
<dbReference type="AlphaFoldDB" id="A0A644XYJ0"/>
<dbReference type="Pfam" id="PF01327">
    <property type="entry name" value="Pep_deformylase"/>
    <property type="match status" value="1"/>
</dbReference>
<dbReference type="InterPro" id="IPR036821">
    <property type="entry name" value="Peptide_deformylase_sf"/>
</dbReference>
<proteinExistence type="inferred from homology"/>
<dbReference type="PANTHER" id="PTHR10458:SF22">
    <property type="entry name" value="PEPTIDE DEFORMYLASE"/>
    <property type="match status" value="1"/>
</dbReference>
<dbReference type="PRINTS" id="PR01576">
    <property type="entry name" value="PDEFORMYLASE"/>
</dbReference>
<keyword evidence="2" id="KW-0378">Hydrolase</keyword>
<dbReference type="GO" id="GO:0042586">
    <property type="term" value="F:peptide deformylase activity"/>
    <property type="evidence" value="ECO:0007669"/>
    <property type="project" value="UniProtKB-EC"/>
</dbReference>